<sequence length="415" mass="44163">MKNTKVALALALSALAGAASAASGAPDAQRVVRIDGFGAESGVLRPFGANSEAALRAAAKEINEAGGVKLGDGARGRIEISYHDDSCAPTEGVDVVRRLAQTNALIAVGTTCSPVVQAVFGSLQKKAGDTADSGLRFPVFTDVAMKIGLAKTSDWSFRNIPDENAMYTDVFAWVRREHPDARTLYGGVEQNFVHSSQTWYQVMKPRAQAAGFEVLGETRWLLDDTNFADQVRDIKQKNADVVVISAHPYSACGVLKELQRQNVHPKVLVGLTSSSTPELMKICGPAAEGLVIPTSFAPINARAERAAKETAAYGGYADLHSMAAYEILYMIKTAIETQGVLAKPDSVQADRDKLREGLAAIRTADGLLGPVGRTAERESVKPFVLVQAHDSVWQVIERPAAPNAVASNGPAARQP</sequence>
<evidence type="ECO:0000256" key="5">
    <source>
        <dbReference type="SAM" id="SignalP"/>
    </source>
</evidence>
<dbReference type="InterPro" id="IPR028082">
    <property type="entry name" value="Peripla_BP_I"/>
</dbReference>
<dbReference type="InterPro" id="IPR051010">
    <property type="entry name" value="BCAA_transport"/>
</dbReference>
<dbReference type="AlphaFoldDB" id="A0AAP9Y2V5"/>
<dbReference type="GeneID" id="45698020"/>
<dbReference type="Gene3D" id="3.40.50.2300">
    <property type="match status" value="2"/>
</dbReference>
<dbReference type="PANTHER" id="PTHR30483">
    <property type="entry name" value="LEUCINE-SPECIFIC-BINDING PROTEIN"/>
    <property type="match status" value="1"/>
</dbReference>
<evidence type="ECO:0000313" key="7">
    <source>
        <dbReference type="EMBL" id="QPQ93496.1"/>
    </source>
</evidence>
<feature type="signal peptide" evidence="5">
    <location>
        <begin position="1"/>
        <end position="21"/>
    </location>
</feature>
<evidence type="ECO:0000256" key="3">
    <source>
        <dbReference type="ARBA" id="ARBA00022729"/>
    </source>
</evidence>
<gene>
    <name evidence="7" type="ORF">I6H06_14765</name>
    <name evidence="8" type="ORF">NFI99_22965</name>
</gene>
<reference evidence="8" key="2">
    <citation type="submission" date="2022-06" db="EMBL/GenBank/DDBJ databases">
        <title>Draft genome sequence of Burkholderia glumae strain GR20004 isolated from rice panicle showing bacterial panicle blight.</title>
        <authorList>
            <person name="Choi S.Y."/>
            <person name="Lee Y.H."/>
        </authorList>
    </citation>
    <scope>NUCLEOTIDE SEQUENCE</scope>
    <source>
        <strain evidence="8">GR20004</strain>
    </source>
</reference>
<reference evidence="7 9" key="1">
    <citation type="submission" date="2020-12" db="EMBL/GenBank/DDBJ databases">
        <title>FDA dAtabase for Regulatory Grade micrObial Sequences (FDA-ARGOS): Supporting development and validation of Infectious Disease Dx tests.</title>
        <authorList>
            <person name="Minogue T."/>
            <person name="Wolcott M."/>
            <person name="Wasieloski L."/>
            <person name="Aguilar W."/>
            <person name="Moore D."/>
            <person name="Jaissle J."/>
            <person name="Tallon L."/>
            <person name="Sadzewicz L."/>
            <person name="Zhao X."/>
            <person name="Boylan J."/>
            <person name="Ott S."/>
            <person name="Bowen H."/>
            <person name="Vavikolanu K."/>
            <person name="Mehta A."/>
            <person name="Aluvathingal J."/>
            <person name="Nadendla S."/>
            <person name="Yan Y."/>
            <person name="Sichtig H."/>
        </authorList>
    </citation>
    <scope>NUCLEOTIDE SEQUENCE [LARGE SCALE GENOMIC DNA]</scope>
    <source>
        <strain evidence="7 9">FDAARGOS_949</strain>
    </source>
</reference>
<dbReference type="PANTHER" id="PTHR30483:SF6">
    <property type="entry name" value="PERIPLASMIC BINDING PROTEIN OF ABC TRANSPORTER FOR NATURAL AMINO ACIDS"/>
    <property type="match status" value="1"/>
</dbReference>
<dbReference type="RefSeq" id="WP_015875716.1">
    <property type="nucleotide sequence ID" value="NZ_CP021074.1"/>
</dbReference>
<dbReference type="Proteomes" id="UP001056386">
    <property type="component" value="Chromosome 1"/>
</dbReference>
<evidence type="ECO:0000313" key="8">
    <source>
        <dbReference type="EMBL" id="USS44499.1"/>
    </source>
</evidence>
<dbReference type="Pfam" id="PF13458">
    <property type="entry name" value="Peripla_BP_6"/>
    <property type="match status" value="1"/>
</dbReference>
<dbReference type="GO" id="GO:0006865">
    <property type="term" value="P:amino acid transport"/>
    <property type="evidence" value="ECO:0007669"/>
    <property type="project" value="UniProtKB-KW"/>
</dbReference>
<evidence type="ECO:0000256" key="4">
    <source>
        <dbReference type="ARBA" id="ARBA00022970"/>
    </source>
</evidence>
<comment type="similarity">
    <text evidence="1">Belongs to the leucine-binding protein family.</text>
</comment>
<dbReference type="PRINTS" id="PR00337">
    <property type="entry name" value="LEUILEVALBP"/>
</dbReference>
<evidence type="ECO:0000256" key="1">
    <source>
        <dbReference type="ARBA" id="ARBA00010062"/>
    </source>
</evidence>
<keyword evidence="2" id="KW-0813">Transport</keyword>
<accession>A0AAP9Y2V5</accession>
<evidence type="ECO:0000259" key="6">
    <source>
        <dbReference type="Pfam" id="PF13458"/>
    </source>
</evidence>
<keyword evidence="10" id="KW-1185">Reference proteome</keyword>
<evidence type="ECO:0000256" key="2">
    <source>
        <dbReference type="ARBA" id="ARBA00022448"/>
    </source>
</evidence>
<feature type="domain" description="Leucine-binding protein" evidence="6">
    <location>
        <begin position="38"/>
        <end position="377"/>
    </location>
</feature>
<protein>
    <submittedName>
        <fullName evidence="7">ABC transporter substrate-binding protein</fullName>
    </submittedName>
</protein>
<evidence type="ECO:0000313" key="10">
    <source>
        <dbReference type="Proteomes" id="UP001056386"/>
    </source>
</evidence>
<proteinExistence type="inferred from homology"/>
<dbReference type="Proteomes" id="UP000594892">
    <property type="component" value="Chromosome 2"/>
</dbReference>
<keyword evidence="3 5" id="KW-0732">Signal</keyword>
<feature type="chain" id="PRO_5043000032" evidence="5">
    <location>
        <begin position="22"/>
        <end position="415"/>
    </location>
</feature>
<organism evidence="7 9">
    <name type="scientific">Burkholderia glumae</name>
    <name type="common">Pseudomonas glumae</name>
    <dbReference type="NCBI Taxonomy" id="337"/>
    <lineage>
        <taxon>Bacteria</taxon>
        <taxon>Pseudomonadati</taxon>
        <taxon>Pseudomonadota</taxon>
        <taxon>Betaproteobacteria</taxon>
        <taxon>Burkholderiales</taxon>
        <taxon>Burkholderiaceae</taxon>
        <taxon>Burkholderia</taxon>
    </lineage>
</organism>
<dbReference type="EMBL" id="CP065601">
    <property type="protein sequence ID" value="QPQ93496.1"/>
    <property type="molecule type" value="Genomic_DNA"/>
</dbReference>
<keyword evidence="4" id="KW-0029">Amino-acid transport</keyword>
<dbReference type="InterPro" id="IPR028081">
    <property type="entry name" value="Leu-bd"/>
</dbReference>
<dbReference type="SUPFAM" id="SSF53822">
    <property type="entry name" value="Periplasmic binding protein-like I"/>
    <property type="match status" value="1"/>
</dbReference>
<dbReference type="InterPro" id="IPR000709">
    <property type="entry name" value="Leu_Ile_Val-bd"/>
</dbReference>
<dbReference type="EMBL" id="CP099587">
    <property type="protein sequence ID" value="USS44499.1"/>
    <property type="molecule type" value="Genomic_DNA"/>
</dbReference>
<evidence type="ECO:0000313" key="9">
    <source>
        <dbReference type="Proteomes" id="UP000594892"/>
    </source>
</evidence>
<name>A0AAP9Y2V5_BURGL</name>